<sequence>MSLNGGATAAGSLVAILQSIGAAGLTAGATVGTGTAGATVMAGLGKLLVERLDSNHEGQAQLDEFIKVYDEGNEDEGNNDEGNKDEGNEDERNEDKNSKKGSTTVVFEIRDKLLNNDEAFDNFLETFTLTYNASKQLVNKKQQFKFFVDETC</sequence>
<feature type="chain" id="PRO_5045592475" evidence="7">
    <location>
        <begin position="29"/>
        <end position="152"/>
    </location>
</feature>
<name>A0ABN7WHY6_GIGMA</name>
<keyword evidence="4" id="KW-1133">Transmembrane helix</keyword>
<protein>
    <submittedName>
        <fullName evidence="8">16514_t:CDS:1</fullName>
    </submittedName>
</protein>
<proteinExistence type="inferred from homology"/>
<evidence type="ECO:0000256" key="7">
    <source>
        <dbReference type="SAM" id="SignalP"/>
    </source>
</evidence>
<evidence type="ECO:0000313" key="8">
    <source>
        <dbReference type="EMBL" id="CAG8831289.1"/>
    </source>
</evidence>
<evidence type="ECO:0000256" key="1">
    <source>
        <dbReference type="ARBA" id="ARBA00004141"/>
    </source>
</evidence>
<comment type="similarity">
    <text evidence="2">Belongs to the IFI6/IFI27 family.</text>
</comment>
<dbReference type="InterPro" id="IPR009311">
    <property type="entry name" value="IFI6/IFI27-like"/>
</dbReference>
<comment type="caution">
    <text evidence="8">The sequence shown here is derived from an EMBL/GenBank/DDBJ whole genome shotgun (WGS) entry which is preliminary data.</text>
</comment>
<reference evidence="8 9" key="1">
    <citation type="submission" date="2021-06" db="EMBL/GenBank/DDBJ databases">
        <authorList>
            <person name="Kallberg Y."/>
            <person name="Tangrot J."/>
            <person name="Rosling A."/>
        </authorList>
    </citation>
    <scope>NUCLEOTIDE SEQUENCE [LARGE SCALE GENOMIC DNA]</scope>
    <source>
        <strain evidence="8 9">120-4 pot B 10/14</strain>
    </source>
</reference>
<evidence type="ECO:0000313" key="9">
    <source>
        <dbReference type="Proteomes" id="UP000789901"/>
    </source>
</evidence>
<comment type="subcellular location">
    <subcellularLocation>
        <location evidence="1">Membrane</location>
        <topology evidence="1">Multi-pass membrane protein</topology>
    </subcellularLocation>
</comment>
<gene>
    <name evidence="8" type="ORF">GMARGA_LOCUS30619</name>
</gene>
<feature type="non-terminal residue" evidence="8">
    <location>
        <position position="152"/>
    </location>
</feature>
<dbReference type="Gene3D" id="6.10.110.10">
    <property type="match status" value="1"/>
</dbReference>
<keyword evidence="9" id="KW-1185">Reference proteome</keyword>
<evidence type="ECO:0000256" key="6">
    <source>
        <dbReference type="SAM" id="MobiDB-lite"/>
    </source>
</evidence>
<evidence type="ECO:0000256" key="2">
    <source>
        <dbReference type="ARBA" id="ARBA00007262"/>
    </source>
</evidence>
<keyword evidence="7" id="KW-0732">Signal</keyword>
<organism evidence="8 9">
    <name type="scientific">Gigaspora margarita</name>
    <dbReference type="NCBI Taxonomy" id="4874"/>
    <lineage>
        <taxon>Eukaryota</taxon>
        <taxon>Fungi</taxon>
        <taxon>Fungi incertae sedis</taxon>
        <taxon>Mucoromycota</taxon>
        <taxon>Glomeromycotina</taxon>
        <taxon>Glomeromycetes</taxon>
        <taxon>Diversisporales</taxon>
        <taxon>Gigasporaceae</taxon>
        <taxon>Gigaspora</taxon>
    </lineage>
</organism>
<feature type="region of interest" description="Disordered" evidence="6">
    <location>
        <begin position="67"/>
        <end position="101"/>
    </location>
</feature>
<keyword evidence="3" id="KW-0812">Transmembrane</keyword>
<dbReference type="Pfam" id="PF06140">
    <property type="entry name" value="Ifi-6-16"/>
    <property type="match status" value="1"/>
</dbReference>
<dbReference type="InterPro" id="IPR038213">
    <property type="entry name" value="IFI6/IFI27-like_sf"/>
</dbReference>
<evidence type="ECO:0000256" key="5">
    <source>
        <dbReference type="ARBA" id="ARBA00023136"/>
    </source>
</evidence>
<dbReference type="Proteomes" id="UP000789901">
    <property type="component" value="Unassembled WGS sequence"/>
</dbReference>
<feature type="signal peptide" evidence="7">
    <location>
        <begin position="1"/>
        <end position="28"/>
    </location>
</feature>
<evidence type="ECO:0000256" key="4">
    <source>
        <dbReference type="ARBA" id="ARBA00022989"/>
    </source>
</evidence>
<evidence type="ECO:0000256" key="3">
    <source>
        <dbReference type="ARBA" id="ARBA00022692"/>
    </source>
</evidence>
<accession>A0ABN7WHY6</accession>
<dbReference type="EMBL" id="CAJVQB010043589">
    <property type="protein sequence ID" value="CAG8831289.1"/>
    <property type="molecule type" value="Genomic_DNA"/>
</dbReference>
<keyword evidence="5" id="KW-0472">Membrane</keyword>